<reference evidence="4" key="2">
    <citation type="submission" date="2015-06" db="EMBL/GenBank/DDBJ databases">
        <title>Salimicrobium jeotgali MJ3, isolated from Myulchi jeot, a traditional Korean fermented seafood.</title>
        <authorList>
            <person name="Kim K.H."/>
            <person name="Jeon C.O."/>
            <person name="Jin H.M."/>
        </authorList>
    </citation>
    <scope>NUCLEOTIDE SEQUENCE [LARGE SCALE GENOMIC DNA]</scope>
    <source>
        <strain evidence="4">MJ3</strain>
    </source>
</reference>
<organism evidence="2 3">
    <name type="scientific">Salimicrobium jeotgali</name>
    <dbReference type="NCBI Taxonomy" id="1230341"/>
    <lineage>
        <taxon>Bacteria</taxon>
        <taxon>Bacillati</taxon>
        <taxon>Bacillota</taxon>
        <taxon>Bacilli</taxon>
        <taxon>Bacillales</taxon>
        <taxon>Bacillaceae</taxon>
        <taxon>Salimicrobium</taxon>
    </lineage>
</organism>
<name>K2H3K8_9BACI</name>
<dbReference type="Proteomes" id="UP000011746">
    <property type="component" value="Unassembled WGS sequence"/>
</dbReference>
<dbReference type="eggNOG" id="ENOG5033G3F">
    <property type="taxonomic scope" value="Bacteria"/>
</dbReference>
<dbReference type="PATRIC" id="fig|1230341.3.peg.2710"/>
<dbReference type="Proteomes" id="UP000092654">
    <property type="component" value="Chromosome"/>
</dbReference>
<evidence type="ECO:0000313" key="1">
    <source>
        <dbReference type="EMBL" id="AKG05550.1"/>
    </source>
</evidence>
<sequence length="67" mass="7530">MNHPVVEKLEREGLAEAEVYGVDGLGNEVYVGDEIYVIDEEFFLKETLTAESQELLQTLKASEEIAQ</sequence>
<reference evidence="1" key="3">
    <citation type="submission" date="2016-11" db="EMBL/GenBank/DDBJ databases">
        <title>Salimicrobium jeotgali MJ3, isolated from Myulchi jeot, a traditional Korean fermented seafood.</title>
        <authorList>
            <person name="Kim K.H."/>
            <person name="Jeon C.O."/>
            <person name="Jin H.M."/>
        </authorList>
    </citation>
    <scope>NUCLEOTIDE SEQUENCE</scope>
    <source>
        <strain evidence="1">MJ3</strain>
    </source>
</reference>
<evidence type="ECO:0000313" key="3">
    <source>
        <dbReference type="Proteomes" id="UP000011746"/>
    </source>
</evidence>
<proteinExistence type="predicted"/>
<keyword evidence="3" id="KW-1185">Reference proteome</keyword>
<dbReference type="EMBL" id="AMPQ01000045">
    <property type="protein sequence ID" value="EKE30455.1"/>
    <property type="molecule type" value="Genomic_DNA"/>
</dbReference>
<dbReference type="STRING" id="1230341.AAV35_012855"/>
<evidence type="ECO:0000313" key="4">
    <source>
        <dbReference type="Proteomes" id="UP000092654"/>
    </source>
</evidence>
<evidence type="ECO:0000313" key="2">
    <source>
        <dbReference type="EMBL" id="EKE30455.1"/>
    </source>
</evidence>
<dbReference type="EMBL" id="CP011361">
    <property type="protein sequence ID" value="AKG05550.1"/>
    <property type="molecule type" value="Genomic_DNA"/>
</dbReference>
<gene>
    <name evidence="1" type="ORF">AAV35_012855</name>
    <name evidence="2" type="ORF">MJ3_13479</name>
</gene>
<protein>
    <submittedName>
        <fullName evidence="2">Uncharacterized protein</fullName>
    </submittedName>
</protein>
<accession>K2H3K8</accession>
<dbReference type="OrthoDB" id="2454838at2"/>
<dbReference type="KEGG" id="sje:AAV35_012855"/>
<dbReference type="RefSeq" id="WP_008592613.1">
    <property type="nucleotide sequence ID" value="NZ_AMPQ01000045.1"/>
</dbReference>
<dbReference type="AlphaFoldDB" id="K2H3K8"/>
<reference evidence="2 3" key="1">
    <citation type="journal article" date="2012" name="J. Bacteriol.">
        <title>Draft Genome Sequence of Salimicrobium sp. Strain MJ3, Isolated from Myulchi-Jeot, Korean Fermented Seafood.</title>
        <authorList>
            <person name="Lee S.H."/>
            <person name="Jung J.Y."/>
            <person name="Jeon C.O."/>
        </authorList>
    </citation>
    <scope>NUCLEOTIDE SEQUENCE [LARGE SCALE GENOMIC DNA]</scope>
    <source>
        <strain evidence="2 3">MJ3</strain>
    </source>
</reference>